<sequence length="546" mass="60231">MKFIKLLFAEAGDGRTRLLLISILPGIVMAVVIALVTTVSNNSNSEELHVVEMGFFVLGCATVLFTMNRALNAMTALVSGFLDRTRQSIAQQVRRLDLTAYERIGPTRINEAVGRDLQTIDETAPAVVALIYFVMQLVASALYIGYLSVLAFGVTLVCFAAAAYFYRRSYTDAEDLWKAATASESAFRLSLDHLLAGFREVKLNARRSDDLFANYIVARSHEVERLRVESGRGFNRGQTVSDIFFYALMGAIVFAIPHYVSEASVPSKITLVIVFSSGAIGSIIRTLPMVARANVAVESLHRLEQDLAAATPAAPNGNTQGDAAIFDSLNARALTYTYTDPAGGPAFSVGPCDFQLTAGETVFIVGGNGSGKSTLIKLLTALYEPDSGSIRWDGTPVTGANVEAYRSLFTVIFADFHLFDRLYGIDEVDHAALQRLLVDMRLDDKVSFQDGRFSTTDLSSGQRKRLAMVVSRLENRPICIFDEWAADQDPEFRKYYYEVLLPELKAEGRAVIAITHDDRYFHFADRLVWMDEGQITRVEKTGVEFA</sequence>
<accession>A0A5N3P6Q9</accession>
<feature type="transmembrane region" description="Helical" evidence="7">
    <location>
        <begin position="48"/>
        <end position="67"/>
    </location>
</feature>
<evidence type="ECO:0000256" key="4">
    <source>
        <dbReference type="ARBA" id="ARBA00022840"/>
    </source>
</evidence>
<evidence type="ECO:0000256" key="6">
    <source>
        <dbReference type="ARBA" id="ARBA00023136"/>
    </source>
</evidence>
<dbReference type="PROSITE" id="PS50893">
    <property type="entry name" value="ABC_TRANSPORTER_2"/>
    <property type="match status" value="1"/>
</dbReference>
<dbReference type="PANTHER" id="PTHR24221:SF654">
    <property type="entry name" value="ATP-BINDING CASSETTE SUB-FAMILY B MEMBER 6"/>
    <property type="match status" value="1"/>
</dbReference>
<organism evidence="10 11">
    <name type="scientific">Microvirga brassicacearum</name>
    <dbReference type="NCBI Taxonomy" id="2580413"/>
    <lineage>
        <taxon>Bacteria</taxon>
        <taxon>Pseudomonadati</taxon>
        <taxon>Pseudomonadota</taxon>
        <taxon>Alphaproteobacteria</taxon>
        <taxon>Hyphomicrobiales</taxon>
        <taxon>Methylobacteriaceae</taxon>
        <taxon>Microvirga</taxon>
    </lineage>
</organism>
<dbReference type="InterPro" id="IPR003593">
    <property type="entry name" value="AAA+_ATPase"/>
</dbReference>
<feature type="transmembrane region" description="Helical" evidence="7">
    <location>
        <begin position="18"/>
        <end position="36"/>
    </location>
</feature>
<dbReference type="GO" id="GO:1904680">
    <property type="term" value="F:peptide transmembrane transporter activity"/>
    <property type="evidence" value="ECO:0007669"/>
    <property type="project" value="InterPro"/>
</dbReference>
<evidence type="ECO:0000256" key="7">
    <source>
        <dbReference type="SAM" id="Phobius"/>
    </source>
</evidence>
<dbReference type="InterPro" id="IPR039421">
    <property type="entry name" value="Type_1_exporter"/>
</dbReference>
<dbReference type="InterPro" id="IPR005898">
    <property type="entry name" value="Cyc_pep_transpt_SyrD/YojI"/>
</dbReference>
<dbReference type="GO" id="GO:0005886">
    <property type="term" value="C:plasma membrane"/>
    <property type="evidence" value="ECO:0007669"/>
    <property type="project" value="UniProtKB-SubCell"/>
</dbReference>
<dbReference type="Pfam" id="PF00005">
    <property type="entry name" value="ABC_tran"/>
    <property type="match status" value="1"/>
</dbReference>
<evidence type="ECO:0000313" key="11">
    <source>
        <dbReference type="Proteomes" id="UP000325684"/>
    </source>
</evidence>
<reference evidence="10 11" key="1">
    <citation type="journal article" date="2019" name="Microorganisms">
        <title>Genome Insights into the Novel Species Microvirga brassicacearum, a Rapeseed Endophyte with Biotechnological Potential.</title>
        <authorList>
            <person name="Jimenez-Gomez A."/>
            <person name="Saati-Santamaria Z."/>
            <person name="Igual J.M."/>
            <person name="Rivas R."/>
            <person name="Mateos P.F."/>
            <person name="Garcia-Fraile P."/>
        </authorList>
    </citation>
    <scope>NUCLEOTIDE SEQUENCE [LARGE SCALE GENOMIC DNA]</scope>
    <source>
        <strain evidence="10 11">CDVBN77</strain>
    </source>
</reference>
<dbReference type="InterPro" id="IPR036640">
    <property type="entry name" value="ABC1_TM_sf"/>
</dbReference>
<feature type="domain" description="ABC transmembrane type-1" evidence="9">
    <location>
        <begin position="18"/>
        <end position="254"/>
    </location>
</feature>
<proteinExistence type="predicted"/>
<dbReference type="GO" id="GO:0140359">
    <property type="term" value="F:ABC-type transporter activity"/>
    <property type="evidence" value="ECO:0007669"/>
    <property type="project" value="InterPro"/>
</dbReference>
<dbReference type="SMART" id="SM00382">
    <property type="entry name" value="AAA"/>
    <property type="match status" value="1"/>
</dbReference>
<keyword evidence="3" id="KW-0547">Nucleotide-binding</keyword>
<keyword evidence="2 7" id="KW-0812">Transmembrane</keyword>
<dbReference type="InterPro" id="IPR027417">
    <property type="entry name" value="P-loop_NTPase"/>
</dbReference>
<keyword evidence="6 7" id="KW-0472">Membrane</keyword>
<evidence type="ECO:0000256" key="5">
    <source>
        <dbReference type="ARBA" id="ARBA00022989"/>
    </source>
</evidence>
<evidence type="ECO:0000313" key="10">
    <source>
        <dbReference type="EMBL" id="KAB0265424.1"/>
    </source>
</evidence>
<dbReference type="Gene3D" id="1.20.1560.10">
    <property type="entry name" value="ABC transporter type 1, transmembrane domain"/>
    <property type="match status" value="1"/>
</dbReference>
<dbReference type="NCBIfam" id="TIGR01194">
    <property type="entry name" value="cyc_pep_trnsptr"/>
    <property type="match status" value="1"/>
</dbReference>
<feature type="domain" description="ABC transporter" evidence="8">
    <location>
        <begin position="329"/>
        <end position="546"/>
    </location>
</feature>
<dbReference type="PANTHER" id="PTHR24221">
    <property type="entry name" value="ATP-BINDING CASSETTE SUB-FAMILY B"/>
    <property type="match status" value="1"/>
</dbReference>
<evidence type="ECO:0000256" key="2">
    <source>
        <dbReference type="ARBA" id="ARBA00022692"/>
    </source>
</evidence>
<feature type="transmembrane region" description="Helical" evidence="7">
    <location>
        <begin position="149"/>
        <end position="166"/>
    </location>
</feature>
<dbReference type="SUPFAM" id="SSF90123">
    <property type="entry name" value="ABC transporter transmembrane region"/>
    <property type="match status" value="1"/>
</dbReference>
<dbReference type="Proteomes" id="UP000325684">
    <property type="component" value="Unassembled WGS sequence"/>
</dbReference>
<dbReference type="Gene3D" id="3.40.50.300">
    <property type="entry name" value="P-loop containing nucleotide triphosphate hydrolases"/>
    <property type="match status" value="1"/>
</dbReference>
<comment type="caution">
    <text evidence="10">The sequence shown here is derived from an EMBL/GenBank/DDBJ whole genome shotgun (WGS) entry which is preliminary data.</text>
</comment>
<protein>
    <submittedName>
        <fullName evidence="10">Cyclic peptide export ABC transporter</fullName>
    </submittedName>
</protein>
<comment type="subcellular location">
    <subcellularLocation>
        <location evidence="1">Cell membrane</location>
        <topology evidence="1">Multi-pass membrane protein</topology>
    </subcellularLocation>
</comment>
<dbReference type="RefSeq" id="WP_150947147.1">
    <property type="nucleotide sequence ID" value="NZ_VCMV01000035.1"/>
</dbReference>
<keyword evidence="11" id="KW-1185">Reference proteome</keyword>
<dbReference type="GO" id="GO:0005524">
    <property type="term" value="F:ATP binding"/>
    <property type="evidence" value="ECO:0007669"/>
    <property type="project" value="UniProtKB-KW"/>
</dbReference>
<dbReference type="InterPro" id="IPR003439">
    <property type="entry name" value="ABC_transporter-like_ATP-bd"/>
</dbReference>
<evidence type="ECO:0000259" key="9">
    <source>
        <dbReference type="PROSITE" id="PS50929"/>
    </source>
</evidence>
<feature type="transmembrane region" description="Helical" evidence="7">
    <location>
        <begin position="243"/>
        <end position="260"/>
    </location>
</feature>
<evidence type="ECO:0000259" key="8">
    <source>
        <dbReference type="PROSITE" id="PS50893"/>
    </source>
</evidence>
<dbReference type="OrthoDB" id="9760776at2"/>
<dbReference type="PROSITE" id="PS50929">
    <property type="entry name" value="ABC_TM1F"/>
    <property type="match status" value="1"/>
</dbReference>
<feature type="transmembrane region" description="Helical" evidence="7">
    <location>
        <begin position="266"/>
        <end position="284"/>
    </location>
</feature>
<dbReference type="InterPro" id="IPR011527">
    <property type="entry name" value="ABC1_TM_dom"/>
</dbReference>
<name>A0A5N3P6Q9_9HYPH</name>
<dbReference type="AlphaFoldDB" id="A0A5N3P6Q9"/>
<dbReference type="EMBL" id="VCMV01000035">
    <property type="protein sequence ID" value="KAB0265424.1"/>
    <property type="molecule type" value="Genomic_DNA"/>
</dbReference>
<keyword evidence="5 7" id="KW-1133">Transmembrane helix</keyword>
<gene>
    <name evidence="10" type="ORF">FEZ63_18255</name>
</gene>
<evidence type="ECO:0000256" key="3">
    <source>
        <dbReference type="ARBA" id="ARBA00022741"/>
    </source>
</evidence>
<dbReference type="SUPFAM" id="SSF52540">
    <property type="entry name" value="P-loop containing nucleoside triphosphate hydrolases"/>
    <property type="match status" value="1"/>
</dbReference>
<evidence type="ECO:0000256" key="1">
    <source>
        <dbReference type="ARBA" id="ARBA00004651"/>
    </source>
</evidence>
<dbReference type="GO" id="GO:0015833">
    <property type="term" value="P:peptide transport"/>
    <property type="evidence" value="ECO:0007669"/>
    <property type="project" value="InterPro"/>
</dbReference>
<dbReference type="GO" id="GO:0016887">
    <property type="term" value="F:ATP hydrolysis activity"/>
    <property type="evidence" value="ECO:0007669"/>
    <property type="project" value="InterPro"/>
</dbReference>
<keyword evidence="4" id="KW-0067">ATP-binding</keyword>